<accession>A0A1H2HMT9</accession>
<keyword evidence="2" id="KW-1185">Reference proteome</keyword>
<gene>
    <name evidence="1" type="ORF">SAMN05216406_1566</name>
</gene>
<dbReference type="Proteomes" id="UP000182882">
    <property type="component" value="Unassembled WGS sequence"/>
</dbReference>
<dbReference type="AlphaFoldDB" id="A0A1H2HMT9"/>
<dbReference type="RefSeq" id="WP_074702255.1">
    <property type="nucleotide sequence ID" value="NZ_FNLN01000056.1"/>
</dbReference>
<protein>
    <submittedName>
        <fullName evidence="1">Uncharacterized protein</fullName>
    </submittedName>
</protein>
<evidence type="ECO:0000313" key="2">
    <source>
        <dbReference type="Proteomes" id="UP000182882"/>
    </source>
</evidence>
<evidence type="ECO:0000313" key="1">
    <source>
        <dbReference type="EMBL" id="SDU33187.1"/>
    </source>
</evidence>
<reference evidence="2" key="1">
    <citation type="submission" date="2016-10" db="EMBL/GenBank/DDBJ databases">
        <authorList>
            <person name="Varghese N."/>
            <person name="Submissions S."/>
        </authorList>
    </citation>
    <scope>NUCLEOTIDE SEQUENCE [LARGE SCALE GENOMIC DNA]</scope>
    <source>
        <strain evidence="2">Nm10</strain>
    </source>
</reference>
<name>A0A1H2HMT9_9PROT</name>
<organism evidence="1 2">
    <name type="scientific">Nitrosomonas ureae</name>
    <dbReference type="NCBI Taxonomy" id="44577"/>
    <lineage>
        <taxon>Bacteria</taxon>
        <taxon>Pseudomonadati</taxon>
        <taxon>Pseudomonadota</taxon>
        <taxon>Betaproteobacteria</taxon>
        <taxon>Nitrosomonadales</taxon>
        <taxon>Nitrosomonadaceae</taxon>
        <taxon>Nitrosomonas</taxon>
    </lineage>
</organism>
<sequence length="302" mass="33918">MLIFLPSEEFPEQTTLLSDKYDIAFTAEPVDERGQFSKKISLSNSNSHVKISYHHDTLAVELNGLTENLINFLDRKDVYGAKSILFDATNLSFAEIVIVLRLALTTGTIEKVAFIYTEPESYSSKIWTPLEIRGFELSNKINALDFIPRFYQANSSNKNYLLVFQGFESTRFSRLIDPDEGEPYSKLSVAFSVPPFQTGWETHALMANSQIFNSNKVEEIFFIPGNQPYEAYQLINETFNVVLPGYETNLTLAPFGTKPTSIAVALAAAENEKISVLFDFPTKKTGRSSGIGPSHHYPVLLK</sequence>
<dbReference type="EMBL" id="FNLN01000056">
    <property type="protein sequence ID" value="SDU33187.1"/>
    <property type="molecule type" value="Genomic_DNA"/>
</dbReference>
<proteinExistence type="predicted"/>